<evidence type="ECO:0000313" key="6">
    <source>
        <dbReference type="EMBL" id="GBG22946.1"/>
    </source>
</evidence>
<feature type="modified residue" description="4-aspartylphosphate" evidence="3">
    <location>
        <position position="58"/>
    </location>
</feature>
<name>A0A2R5FVZ7_NOSCO</name>
<dbReference type="PRINTS" id="PR00038">
    <property type="entry name" value="HTHLUXR"/>
</dbReference>
<dbReference type="InterPro" id="IPR011006">
    <property type="entry name" value="CheY-like_superfamily"/>
</dbReference>
<dbReference type="InterPro" id="IPR016032">
    <property type="entry name" value="Sig_transdc_resp-reg_C-effctor"/>
</dbReference>
<dbReference type="EMBL" id="BDUD01000002">
    <property type="protein sequence ID" value="GBG22946.1"/>
    <property type="molecule type" value="Genomic_DNA"/>
</dbReference>
<dbReference type="PROSITE" id="PS50110">
    <property type="entry name" value="RESPONSE_REGULATORY"/>
    <property type="match status" value="1"/>
</dbReference>
<evidence type="ECO:0000313" key="7">
    <source>
        <dbReference type="Proteomes" id="UP000245124"/>
    </source>
</evidence>
<dbReference type="OrthoDB" id="3827286at2"/>
<keyword evidence="1 3" id="KW-0597">Phosphoprotein</keyword>
<evidence type="ECO:0000256" key="1">
    <source>
        <dbReference type="ARBA" id="ARBA00022553"/>
    </source>
</evidence>
<dbReference type="Gene3D" id="3.40.50.2300">
    <property type="match status" value="1"/>
</dbReference>
<dbReference type="PROSITE" id="PS50043">
    <property type="entry name" value="HTH_LUXR_2"/>
    <property type="match status" value="1"/>
</dbReference>
<dbReference type="SUPFAM" id="SSF46894">
    <property type="entry name" value="C-terminal effector domain of the bipartite response regulators"/>
    <property type="match status" value="1"/>
</dbReference>
<organism evidence="6 7">
    <name type="scientific">Nostoc commune NIES-4072</name>
    <dbReference type="NCBI Taxonomy" id="2005467"/>
    <lineage>
        <taxon>Bacteria</taxon>
        <taxon>Bacillati</taxon>
        <taxon>Cyanobacteriota</taxon>
        <taxon>Cyanophyceae</taxon>
        <taxon>Nostocales</taxon>
        <taxon>Nostocaceae</taxon>
        <taxon>Nostoc</taxon>
    </lineage>
</organism>
<dbReference type="GO" id="GO:0003677">
    <property type="term" value="F:DNA binding"/>
    <property type="evidence" value="ECO:0007669"/>
    <property type="project" value="UniProtKB-KW"/>
</dbReference>
<dbReference type="Proteomes" id="UP000245124">
    <property type="component" value="Unassembled WGS sequence"/>
</dbReference>
<dbReference type="SMART" id="SM00421">
    <property type="entry name" value="HTH_LUXR"/>
    <property type="match status" value="1"/>
</dbReference>
<keyword evidence="7" id="KW-1185">Reference proteome</keyword>
<dbReference type="GO" id="GO:0006355">
    <property type="term" value="P:regulation of DNA-templated transcription"/>
    <property type="evidence" value="ECO:0007669"/>
    <property type="project" value="InterPro"/>
</dbReference>
<dbReference type="SUPFAM" id="SSF52172">
    <property type="entry name" value="CheY-like"/>
    <property type="match status" value="1"/>
</dbReference>
<dbReference type="PANTHER" id="PTHR43214">
    <property type="entry name" value="TWO-COMPONENT RESPONSE REGULATOR"/>
    <property type="match status" value="1"/>
</dbReference>
<evidence type="ECO:0000259" key="4">
    <source>
        <dbReference type="PROSITE" id="PS50043"/>
    </source>
</evidence>
<accession>A0A2R5FVZ7</accession>
<protein>
    <submittedName>
        <fullName evidence="6">LuxR family two component transcriptional regulator</fullName>
    </submittedName>
</protein>
<dbReference type="InterPro" id="IPR001789">
    <property type="entry name" value="Sig_transdc_resp-reg_receiver"/>
</dbReference>
<evidence type="ECO:0000259" key="5">
    <source>
        <dbReference type="PROSITE" id="PS50110"/>
    </source>
</evidence>
<evidence type="ECO:0000256" key="2">
    <source>
        <dbReference type="ARBA" id="ARBA00023125"/>
    </source>
</evidence>
<feature type="domain" description="HTH luxR-type" evidence="4">
    <location>
        <begin position="151"/>
        <end position="214"/>
    </location>
</feature>
<dbReference type="Pfam" id="PF00196">
    <property type="entry name" value="GerE"/>
    <property type="match status" value="1"/>
</dbReference>
<comment type="caution">
    <text evidence="6">The sequence shown here is derived from an EMBL/GenBank/DDBJ whole genome shotgun (WGS) entry which is preliminary data.</text>
</comment>
<feature type="domain" description="Response regulatory" evidence="5">
    <location>
        <begin position="7"/>
        <end position="122"/>
    </location>
</feature>
<dbReference type="Pfam" id="PF00072">
    <property type="entry name" value="Response_reg"/>
    <property type="match status" value="1"/>
</dbReference>
<dbReference type="InterPro" id="IPR039420">
    <property type="entry name" value="WalR-like"/>
</dbReference>
<sequence length="227" mass="25302">MSIMTIRIVVIEDQELCRLGIRTAIAQESDMELCGEASCGLEGLELVQSTNPDIVLLDIGLPDINGLEIATRIKKHTLSKVIILSAYSSQNVINEAFACGADSYFLKTTKIESIKNAIRSIYRNEEYLDQAIIKRFLELNHRQSTKIKGKKYNELPTTQEIEILKLIASGCSNKEIANQLFISISTVKSHTGNLFLKLGARDRVNAILKAQSFGYLEPSPQDWRAIG</sequence>
<reference evidence="6 7" key="1">
    <citation type="submission" date="2017-06" db="EMBL/GenBank/DDBJ databases">
        <title>Genome sequencing of cyanobaciteial culture collection at National Institute for Environmental Studies (NIES).</title>
        <authorList>
            <person name="Hirose Y."/>
            <person name="Shimura Y."/>
            <person name="Fujisawa T."/>
            <person name="Nakamura Y."/>
            <person name="Kawachi M."/>
        </authorList>
    </citation>
    <scope>NUCLEOTIDE SEQUENCE [LARGE SCALE GENOMIC DNA]</scope>
    <source>
        <strain evidence="6 7">NIES-4072</strain>
    </source>
</reference>
<dbReference type="InterPro" id="IPR000792">
    <property type="entry name" value="Tscrpt_reg_LuxR_C"/>
</dbReference>
<evidence type="ECO:0000256" key="3">
    <source>
        <dbReference type="PROSITE-ProRule" id="PRU00169"/>
    </source>
</evidence>
<dbReference type="GO" id="GO:0000160">
    <property type="term" value="P:phosphorelay signal transduction system"/>
    <property type="evidence" value="ECO:0007669"/>
    <property type="project" value="InterPro"/>
</dbReference>
<keyword evidence="2" id="KW-0238">DNA-binding</keyword>
<dbReference type="InterPro" id="IPR058245">
    <property type="entry name" value="NreC/VraR/RcsB-like_REC"/>
</dbReference>
<dbReference type="CDD" id="cd06170">
    <property type="entry name" value="LuxR_C_like"/>
    <property type="match status" value="1"/>
</dbReference>
<gene>
    <name evidence="6" type="ORF">NIES4072_66580</name>
</gene>
<dbReference type="PROSITE" id="PS00622">
    <property type="entry name" value="HTH_LUXR_1"/>
    <property type="match status" value="1"/>
</dbReference>
<proteinExistence type="predicted"/>
<dbReference type="CDD" id="cd17535">
    <property type="entry name" value="REC_NarL-like"/>
    <property type="match status" value="1"/>
</dbReference>
<dbReference type="AlphaFoldDB" id="A0A2R5FVZ7"/>
<dbReference type="SMART" id="SM00448">
    <property type="entry name" value="REC"/>
    <property type="match status" value="1"/>
</dbReference>